<dbReference type="Proteomes" id="UP001054837">
    <property type="component" value="Unassembled WGS sequence"/>
</dbReference>
<reference evidence="2 3" key="1">
    <citation type="submission" date="2021-06" db="EMBL/GenBank/DDBJ databases">
        <title>Caerostris darwini draft genome.</title>
        <authorList>
            <person name="Kono N."/>
            <person name="Arakawa K."/>
        </authorList>
    </citation>
    <scope>NUCLEOTIDE SEQUENCE [LARGE SCALE GENOMIC DNA]</scope>
</reference>
<gene>
    <name evidence="2" type="ORF">CDAR_7031</name>
</gene>
<keyword evidence="3" id="KW-1185">Reference proteome</keyword>
<sequence>MLAKSRANSSSTEGLSGPHESHDSLTVDDVVLQQQTHGDEGEVEEEHDERQSDVHLPLEASDGDDDEQQHQEQDDDGAGHASAAHFHRTEYECRQEPGCGQSETEKINVMTLIVKQYHQCTRDWKIMNTPDIPNKEFE</sequence>
<evidence type="ECO:0000313" key="2">
    <source>
        <dbReference type="EMBL" id="GIX96046.1"/>
    </source>
</evidence>
<accession>A0AAV4PG45</accession>
<protein>
    <submittedName>
        <fullName evidence="2">Uncharacterized protein</fullName>
    </submittedName>
</protein>
<evidence type="ECO:0000313" key="3">
    <source>
        <dbReference type="Proteomes" id="UP001054837"/>
    </source>
</evidence>
<name>A0AAV4PG45_9ARAC</name>
<dbReference type="EMBL" id="BPLQ01002854">
    <property type="protein sequence ID" value="GIX96046.1"/>
    <property type="molecule type" value="Genomic_DNA"/>
</dbReference>
<comment type="caution">
    <text evidence="2">The sequence shown here is derived from an EMBL/GenBank/DDBJ whole genome shotgun (WGS) entry which is preliminary data.</text>
</comment>
<proteinExistence type="predicted"/>
<evidence type="ECO:0000256" key="1">
    <source>
        <dbReference type="SAM" id="MobiDB-lite"/>
    </source>
</evidence>
<feature type="compositionally biased region" description="Polar residues" evidence="1">
    <location>
        <begin position="1"/>
        <end position="14"/>
    </location>
</feature>
<dbReference type="AlphaFoldDB" id="A0AAV4PG45"/>
<organism evidence="2 3">
    <name type="scientific">Caerostris darwini</name>
    <dbReference type="NCBI Taxonomy" id="1538125"/>
    <lineage>
        <taxon>Eukaryota</taxon>
        <taxon>Metazoa</taxon>
        <taxon>Ecdysozoa</taxon>
        <taxon>Arthropoda</taxon>
        <taxon>Chelicerata</taxon>
        <taxon>Arachnida</taxon>
        <taxon>Araneae</taxon>
        <taxon>Araneomorphae</taxon>
        <taxon>Entelegynae</taxon>
        <taxon>Araneoidea</taxon>
        <taxon>Araneidae</taxon>
        <taxon>Caerostris</taxon>
    </lineage>
</organism>
<feature type="region of interest" description="Disordered" evidence="1">
    <location>
        <begin position="1"/>
        <end position="102"/>
    </location>
</feature>